<name>F6QC59_CIOIN</name>
<dbReference type="STRING" id="7719.ENSCINP00000016940"/>
<dbReference type="InterPro" id="IPR008734">
    <property type="entry name" value="PHK_A/B_su"/>
</dbReference>
<protein>
    <recommendedName>
        <fullName evidence="2">Phosphorylase b kinase regulatory subunit</fullName>
    </recommendedName>
</protein>
<dbReference type="GO" id="GO:0005977">
    <property type="term" value="P:glycogen metabolic process"/>
    <property type="evidence" value="ECO:0007669"/>
    <property type="project" value="UniProtKB-UniPathway"/>
</dbReference>
<proteinExistence type="inferred from homology"/>
<gene>
    <name evidence="4" type="primary">LOC100178818</name>
</gene>
<dbReference type="GO" id="GO:0005516">
    <property type="term" value="F:calmodulin binding"/>
    <property type="evidence" value="ECO:0007669"/>
    <property type="project" value="UniProtKB-KW"/>
</dbReference>
<comment type="subcellular location">
    <subcellularLocation>
        <location evidence="2">Cell membrane</location>
        <topology evidence="2">Lipid-anchor</topology>
        <orientation evidence="2">Cytoplasmic side</orientation>
    </subcellularLocation>
</comment>
<dbReference type="OMA" id="HERTKVG"/>
<dbReference type="Proteomes" id="UP000008144">
    <property type="component" value="Unassembled WGS sequence"/>
</dbReference>
<dbReference type="GO" id="GO:0005886">
    <property type="term" value="C:plasma membrane"/>
    <property type="evidence" value="ECO:0007669"/>
    <property type="project" value="UniProtKB-SubCell"/>
</dbReference>
<dbReference type="HOGENOM" id="CLU_2276457_0_0_1"/>
<keyword evidence="2" id="KW-0321">Glycogen metabolism</keyword>
<feature type="domain" description="Phosphorylase b kinase regulatory subunit alpha/beta C-terminal" evidence="3">
    <location>
        <begin position="5"/>
        <end position="58"/>
    </location>
</feature>
<keyword evidence="2" id="KW-0636">Prenylation</keyword>
<dbReference type="GeneTree" id="ENSGT00950000183118"/>
<evidence type="ECO:0000256" key="1">
    <source>
        <dbReference type="ARBA" id="ARBA00023277"/>
    </source>
</evidence>
<keyword evidence="1 2" id="KW-0119">Carbohydrate metabolism</keyword>
<evidence type="ECO:0000259" key="3">
    <source>
        <dbReference type="Pfam" id="PF19292"/>
    </source>
</evidence>
<evidence type="ECO:0000256" key="2">
    <source>
        <dbReference type="RuleBase" id="RU364123"/>
    </source>
</evidence>
<dbReference type="PANTHER" id="PTHR10749">
    <property type="entry name" value="PHOSPHORYLASE B KINASE REGULATORY SUBUNIT"/>
    <property type="match status" value="1"/>
</dbReference>
<dbReference type="UniPathway" id="UPA00163"/>
<sequence length="102" mass="11458">MFAGLHRPEFRQLIMEMLMVTAIVLERNPEIKFQNTTDIDAVVGDAINEYKKDKQTDESADEISEFCNLPSEILVQYMVRSVVQSLLKGSVSVTANDTCTVS</sequence>
<evidence type="ECO:0000313" key="5">
    <source>
        <dbReference type="Proteomes" id="UP000008144"/>
    </source>
</evidence>
<dbReference type="InParanoid" id="F6QC59"/>
<reference evidence="5" key="1">
    <citation type="journal article" date="2002" name="Science">
        <title>The draft genome of Ciona intestinalis: insights into chordate and vertebrate origins.</title>
        <authorList>
            <person name="Dehal P."/>
            <person name="Satou Y."/>
            <person name="Campbell R.K."/>
            <person name="Chapman J."/>
            <person name="Degnan B."/>
            <person name="De Tomaso A."/>
            <person name="Davidson B."/>
            <person name="Di Gregorio A."/>
            <person name="Gelpke M."/>
            <person name="Goodstein D.M."/>
            <person name="Harafuji N."/>
            <person name="Hastings K.E."/>
            <person name="Ho I."/>
            <person name="Hotta K."/>
            <person name="Huang W."/>
            <person name="Kawashima T."/>
            <person name="Lemaire P."/>
            <person name="Martinez D."/>
            <person name="Meinertzhagen I.A."/>
            <person name="Necula S."/>
            <person name="Nonaka M."/>
            <person name="Putnam N."/>
            <person name="Rash S."/>
            <person name="Saiga H."/>
            <person name="Satake M."/>
            <person name="Terry A."/>
            <person name="Yamada L."/>
            <person name="Wang H.G."/>
            <person name="Awazu S."/>
            <person name="Azumi K."/>
            <person name="Boore J."/>
            <person name="Branno M."/>
            <person name="Chin-Bow S."/>
            <person name="DeSantis R."/>
            <person name="Doyle S."/>
            <person name="Francino P."/>
            <person name="Keys D.N."/>
            <person name="Haga S."/>
            <person name="Hayashi H."/>
            <person name="Hino K."/>
            <person name="Imai K.S."/>
            <person name="Inaba K."/>
            <person name="Kano S."/>
            <person name="Kobayashi K."/>
            <person name="Kobayashi M."/>
            <person name="Lee B.I."/>
            <person name="Makabe K.W."/>
            <person name="Manohar C."/>
            <person name="Matassi G."/>
            <person name="Medina M."/>
            <person name="Mochizuki Y."/>
            <person name="Mount S."/>
            <person name="Morishita T."/>
            <person name="Miura S."/>
            <person name="Nakayama A."/>
            <person name="Nishizaka S."/>
            <person name="Nomoto H."/>
            <person name="Ohta F."/>
            <person name="Oishi K."/>
            <person name="Rigoutsos I."/>
            <person name="Sano M."/>
            <person name="Sasaki A."/>
            <person name="Sasakura Y."/>
            <person name="Shoguchi E."/>
            <person name="Shin-i T."/>
            <person name="Spagnuolo A."/>
            <person name="Stainier D."/>
            <person name="Suzuki M.M."/>
            <person name="Tassy O."/>
            <person name="Takatori N."/>
            <person name="Tokuoka M."/>
            <person name="Yagi K."/>
            <person name="Yoshizaki F."/>
            <person name="Wada S."/>
            <person name="Zhang C."/>
            <person name="Hyatt P.D."/>
            <person name="Larimer F."/>
            <person name="Detter C."/>
            <person name="Doggett N."/>
            <person name="Glavina T."/>
            <person name="Hawkins T."/>
            <person name="Richardson P."/>
            <person name="Lucas S."/>
            <person name="Kohara Y."/>
            <person name="Levine M."/>
            <person name="Satoh N."/>
            <person name="Rokhsar D.S."/>
        </authorList>
    </citation>
    <scope>NUCLEOTIDE SEQUENCE [LARGE SCALE GENOMIC DNA]</scope>
</reference>
<keyword evidence="2" id="KW-0449">Lipoprotein</keyword>
<dbReference type="Ensembl" id="ENSCINT00000016940.3">
    <property type="protein sequence ID" value="ENSCINP00000016940.3"/>
    <property type="gene ID" value="ENSCING00000017680.2"/>
</dbReference>
<dbReference type="Pfam" id="PF19292">
    <property type="entry name" value="KPBB_C"/>
    <property type="match status" value="1"/>
</dbReference>
<comment type="similarity">
    <text evidence="2">Belongs to the phosphorylase b kinase regulatory chain family.</text>
</comment>
<keyword evidence="2" id="KW-0472">Membrane</keyword>
<reference evidence="4" key="3">
    <citation type="submission" date="2025-09" db="UniProtKB">
        <authorList>
            <consortium name="Ensembl"/>
        </authorList>
    </citation>
    <scope>IDENTIFICATION</scope>
</reference>
<comment type="pathway">
    <text evidence="2">Glycan biosynthesis; glycogen metabolism.</text>
</comment>
<dbReference type="PANTHER" id="PTHR10749:SF8">
    <property type="entry name" value="PHOSPHORYLASE B KINASE REGULATORY SUBUNIT BETA"/>
    <property type="match status" value="1"/>
</dbReference>
<keyword evidence="2" id="KW-0112">Calmodulin-binding</keyword>
<accession>F6QC59</accession>
<reference evidence="4" key="2">
    <citation type="submission" date="2025-08" db="UniProtKB">
        <authorList>
            <consortium name="Ensembl"/>
        </authorList>
    </citation>
    <scope>IDENTIFICATION</scope>
</reference>
<organism evidence="4 5">
    <name type="scientific">Ciona intestinalis</name>
    <name type="common">Transparent sea squirt</name>
    <name type="synonym">Ascidia intestinalis</name>
    <dbReference type="NCBI Taxonomy" id="7719"/>
    <lineage>
        <taxon>Eukaryota</taxon>
        <taxon>Metazoa</taxon>
        <taxon>Chordata</taxon>
        <taxon>Tunicata</taxon>
        <taxon>Ascidiacea</taxon>
        <taxon>Phlebobranchia</taxon>
        <taxon>Cionidae</taxon>
        <taxon>Ciona</taxon>
    </lineage>
</organism>
<dbReference type="AlphaFoldDB" id="F6QC59"/>
<evidence type="ECO:0000313" key="4">
    <source>
        <dbReference type="Ensembl" id="ENSCINP00000016940.3"/>
    </source>
</evidence>
<dbReference type="InterPro" id="IPR045583">
    <property type="entry name" value="KPBA/B_C"/>
</dbReference>
<comment type="function">
    <text evidence="2">Phosphorylase b kinase catalyzes the phosphorylation of serine in certain substrates, including troponin I.</text>
</comment>
<keyword evidence="2" id="KW-1003">Cell membrane</keyword>
<keyword evidence="5" id="KW-1185">Reference proteome</keyword>